<dbReference type="Proteomes" id="UP000186817">
    <property type="component" value="Unassembled WGS sequence"/>
</dbReference>
<dbReference type="SUPFAM" id="SSF54236">
    <property type="entry name" value="Ubiquitin-like"/>
    <property type="match status" value="1"/>
</dbReference>
<feature type="transmembrane region" description="Helical" evidence="1">
    <location>
        <begin position="346"/>
        <end position="367"/>
    </location>
</feature>
<reference evidence="3 4" key="1">
    <citation type="submission" date="2016-02" db="EMBL/GenBank/DDBJ databases">
        <title>Genome analysis of coral dinoflagellate symbionts highlights evolutionary adaptations to a symbiotic lifestyle.</title>
        <authorList>
            <person name="Aranda M."/>
            <person name="Li Y."/>
            <person name="Liew Y.J."/>
            <person name="Baumgarten S."/>
            <person name="Simakov O."/>
            <person name="Wilson M."/>
            <person name="Piel J."/>
            <person name="Ashoor H."/>
            <person name="Bougouffa S."/>
            <person name="Bajic V.B."/>
            <person name="Ryu T."/>
            <person name="Ravasi T."/>
            <person name="Bayer T."/>
            <person name="Micklem G."/>
            <person name="Kim H."/>
            <person name="Bhak J."/>
            <person name="Lajeunesse T.C."/>
            <person name="Voolstra C.R."/>
        </authorList>
    </citation>
    <scope>NUCLEOTIDE SEQUENCE [LARGE SCALE GENOMIC DNA]</scope>
    <source>
        <strain evidence="3 4">CCMP2467</strain>
    </source>
</reference>
<dbReference type="EMBL" id="LSRX01000802">
    <property type="protein sequence ID" value="OLP88655.1"/>
    <property type="molecule type" value="Genomic_DNA"/>
</dbReference>
<keyword evidence="1" id="KW-0812">Transmembrane</keyword>
<evidence type="ECO:0000259" key="2">
    <source>
        <dbReference type="PROSITE" id="PS50053"/>
    </source>
</evidence>
<keyword evidence="1" id="KW-0472">Membrane</keyword>
<feature type="transmembrane region" description="Helical" evidence="1">
    <location>
        <begin position="412"/>
        <end position="429"/>
    </location>
</feature>
<dbReference type="OrthoDB" id="407211at2759"/>
<feature type="domain" description="Ubiquitin-like" evidence="2">
    <location>
        <begin position="3"/>
        <end position="78"/>
    </location>
</feature>
<keyword evidence="4" id="KW-1185">Reference proteome</keyword>
<dbReference type="PROSITE" id="PS50053">
    <property type="entry name" value="UBIQUITIN_2"/>
    <property type="match status" value="1"/>
</dbReference>
<dbReference type="InterPro" id="IPR029071">
    <property type="entry name" value="Ubiquitin-like_domsf"/>
</dbReference>
<comment type="caution">
    <text evidence="3">The sequence shown here is derived from an EMBL/GenBank/DDBJ whole genome shotgun (WGS) entry which is preliminary data.</text>
</comment>
<evidence type="ECO:0000256" key="1">
    <source>
        <dbReference type="SAM" id="Phobius"/>
    </source>
</evidence>
<dbReference type="AlphaFoldDB" id="A0A1Q9D0F2"/>
<keyword evidence="1" id="KW-1133">Transmembrane helix</keyword>
<feature type="transmembrane region" description="Helical" evidence="1">
    <location>
        <begin position="379"/>
        <end position="400"/>
    </location>
</feature>
<dbReference type="InterPro" id="IPR000626">
    <property type="entry name" value="Ubiquitin-like_dom"/>
</dbReference>
<organism evidence="3 4">
    <name type="scientific">Symbiodinium microadriaticum</name>
    <name type="common">Dinoflagellate</name>
    <name type="synonym">Zooxanthella microadriatica</name>
    <dbReference type="NCBI Taxonomy" id="2951"/>
    <lineage>
        <taxon>Eukaryota</taxon>
        <taxon>Sar</taxon>
        <taxon>Alveolata</taxon>
        <taxon>Dinophyceae</taxon>
        <taxon>Suessiales</taxon>
        <taxon>Symbiodiniaceae</taxon>
        <taxon>Symbiodinium</taxon>
    </lineage>
</organism>
<protein>
    <recommendedName>
        <fullName evidence="2">Ubiquitin-like domain-containing protein</fullName>
    </recommendedName>
</protein>
<proteinExistence type="predicted"/>
<name>A0A1Q9D0F2_SYMMI</name>
<dbReference type="Gene3D" id="3.10.20.90">
    <property type="entry name" value="Phosphatidylinositol 3-kinase Catalytic Subunit, Chain A, domain 1"/>
    <property type="match status" value="1"/>
</dbReference>
<gene>
    <name evidence="3" type="ORF">AK812_SmicGene29976</name>
</gene>
<evidence type="ECO:0000313" key="3">
    <source>
        <dbReference type="EMBL" id="OLP88655.1"/>
    </source>
</evidence>
<accession>A0A1Q9D0F2</accession>
<sequence length="452" mass="50659">MSLKVSVVDLVGRSLELELPAKETVKALKDAVATPWDLDPLTFRLLAQGEQMDEEKTLESFRSEGEREVQVQLLKFDPLWNLGQFVRSKHRGIRISGKGGNILTKTQVFPDSCNVFLRHGIQEPCFVEFEVVCCGDEMSFGVTYDKRVVKLSDHDNLDTDTTWIFSKKQSMPVFFLGGKEINPPDVPGVQEGDVIVIYVDPEARLVEFYCNTKLVGSTESLETGHFPLEFSKHLPPPFAMLRRAVLTHSSWRSCQSCRNRVTLRQLWSDPEVVGARPLAGPSAAAFRQHFEDAHQWRMTRVFGERMVNTPPSAAHVFVSCAVLEGIFLCVNLGTLSPLIFEMFMPYHLKYTALVFAWWGGTYLGLNVARYGPLAQGPWILARTLAGGAFMLAGVTGLILADGLNGMGPWPSYWLLIFCYSGMAVFDVALTRRQMLPPWLLKWKLGPVRGALL</sequence>
<evidence type="ECO:0000313" key="4">
    <source>
        <dbReference type="Proteomes" id="UP000186817"/>
    </source>
</evidence>